<organism evidence="4 5">
    <name type="scientific">Phaeobacter piscinae</name>
    <dbReference type="NCBI Taxonomy" id="1580596"/>
    <lineage>
        <taxon>Bacteria</taxon>
        <taxon>Pseudomonadati</taxon>
        <taxon>Pseudomonadota</taxon>
        <taxon>Alphaproteobacteria</taxon>
        <taxon>Rhodobacterales</taxon>
        <taxon>Roseobacteraceae</taxon>
        <taxon>Phaeobacter</taxon>
    </lineage>
</organism>
<protein>
    <submittedName>
        <fullName evidence="4">Peptidyl-tRNA hydrolase-like protein</fullName>
    </submittedName>
</protein>
<name>A0AAN1GMT8_9RHOB</name>
<evidence type="ECO:0000313" key="4">
    <source>
        <dbReference type="EMBL" id="ATG42021.1"/>
    </source>
</evidence>
<dbReference type="PANTHER" id="PTHR47814">
    <property type="entry name" value="PEPTIDYL-TRNA HYDROLASE ARFB"/>
    <property type="match status" value="1"/>
</dbReference>
<proteinExistence type="inferred from homology"/>
<evidence type="ECO:0000313" key="5">
    <source>
        <dbReference type="Proteomes" id="UP000218606"/>
    </source>
</evidence>
<dbReference type="GO" id="GO:0004045">
    <property type="term" value="F:peptidyl-tRNA hydrolase activity"/>
    <property type="evidence" value="ECO:0007669"/>
    <property type="project" value="TreeGrafter"/>
</dbReference>
<dbReference type="PROSITE" id="PS00745">
    <property type="entry name" value="RF_PROK_I"/>
    <property type="match status" value="1"/>
</dbReference>
<dbReference type="SUPFAM" id="SSF75620">
    <property type="entry name" value="Release factor"/>
    <property type="match status" value="1"/>
</dbReference>
<keyword evidence="4" id="KW-0378">Hydrolase</keyword>
<dbReference type="NCBIfam" id="NF006718">
    <property type="entry name" value="PRK09256.1"/>
    <property type="match status" value="1"/>
</dbReference>
<feature type="domain" description="Prokaryotic-type class I peptide chain release factors" evidence="3">
    <location>
        <begin position="25"/>
        <end position="41"/>
    </location>
</feature>
<dbReference type="AlphaFoldDB" id="A0AAN1GMT8"/>
<evidence type="ECO:0000259" key="3">
    <source>
        <dbReference type="PROSITE" id="PS00745"/>
    </source>
</evidence>
<dbReference type="InterPro" id="IPR045853">
    <property type="entry name" value="Pep_chain_release_fac_I_sf"/>
</dbReference>
<evidence type="ECO:0000256" key="2">
    <source>
        <dbReference type="SAM" id="MobiDB-lite"/>
    </source>
</evidence>
<dbReference type="InterPro" id="IPR000352">
    <property type="entry name" value="Pep_chain_release_fac_I"/>
</dbReference>
<dbReference type="Proteomes" id="UP000218606">
    <property type="component" value="Chromosome"/>
</dbReference>
<dbReference type="Gene3D" id="3.30.160.20">
    <property type="match status" value="1"/>
</dbReference>
<reference evidence="4 5" key="1">
    <citation type="journal article" date="2017" name="Front. Microbiol.">
        <title>Phaeobacter piscinae sp. nov., a species of the Roseobacter group and potential aquaculture probiont.</title>
        <authorList>
            <person name="Sonnenschein E.C."/>
            <person name="Phippen C.B.W."/>
            <person name="Nielsen K.F."/>
            <person name="Mateiu R.V."/>
            <person name="Melchiorsen J."/>
            <person name="Gram L."/>
            <person name="Overmann J."/>
            <person name="Freese H.M."/>
        </authorList>
    </citation>
    <scope>NUCLEOTIDE SEQUENCE [LARGE SCALE GENOMIC DNA]</scope>
    <source>
        <strain evidence="4 5">P13</strain>
    </source>
</reference>
<feature type="compositionally biased region" description="Basic and acidic residues" evidence="2">
    <location>
        <begin position="122"/>
        <end position="143"/>
    </location>
</feature>
<dbReference type="GO" id="GO:0043022">
    <property type="term" value="F:ribosome binding"/>
    <property type="evidence" value="ECO:0007669"/>
    <property type="project" value="TreeGrafter"/>
</dbReference>
<dbReference type="PANTHER" id="PTHR47814:SF1">
    <property type="entry name" value="PEPTIDYL-TRNA HYDROLASE ARFB"/>
    <property type="match status" value="1"/>
</dbReference>
<dbReference type="GO" id="GO:0003747">
    <property type="term" value="F:translation release factor activity"/>
    <property type="evidence" value="ECO:0007669"/>
    <property type="project" value="InterPro"/>
</dbReference>
<evidence type="ECO:0000256" key="1">
    <source>
        <dbReference type="ARBA" id="ARBA00010835"/>
    </source>
</evidence>
<accession>A0AAN1GMT8</accession>
<dbReference type="Pfam" id="PF00472">
    <property type="entry name" value="RF-1"/>
    <property type="match status" value="1"/>
</dbReference>
<dbReference type="EMBL" id="CP010767">
    <property type="protein sequence ID" value="ATG42021.1"/>
    <property type="molecule type" value="Genomic_DNA"/>
</dbReference>
<gene>
    <name evidence="4" type="ORF">PhaeoP13_00050</name>
</gene>
<dbReference type="GO" id="GO:0072344">
    <property type="term" value="P:rescue of stalled ribosome"/>
    <property type="evidence" value="ECO:0007669"/>
    <property type="project" value="TreeGrafter"/>
</dbReference>
<feature type="region of interest" description="Disordered" evidence="2">
    <location>
        <begin position="110"/>
        <end position="143"/>
    </location>
</feature>
<sequence length="143" mass="16284">MLPLMLRITDTIALQDWELTESFMRASGPGGQNVNKVSSAVELRFEAARSPALTPAVKSRLKRLAGRRWTKEGAIILQCDETRSQQRNRDLVRERLAELIRQALVPPKRRIATKPTRGSVRRRLDAKRQRSDVKATRGKIDLD</sequence>
<comment type="similarity">
    <text evidence="1">Belongs to the prokaryotic/mitochondrial release factor family.</text>
</comment>